<keyword evidence="8" id="KW-0560">Oxidoreductase</keyword>
<dbReference type="GO" id="GO:0006629">
    <property type="term" value="P:lipid metabolic process"/>
    <property type="evidence" value="ECO:0007669"/>
    <property type="project" value="UniProtKB-ARBA"/>
</dbReference>
<dbReference type="InterPro" id="IPR002401">
    <property type="entry name" value="Cyt_P450_E_grp-I"/>
</dbReference>
<dbReference type="GO" id="GO:0016020">
    <property type="term" value="C:membrane"/>
    <property type="evidence" value="ECO:0007669"/>
    <property type="project" value="UniProtKB-SubCell"/>
</dbReference>
<feature type="compositionally biased region" description="Polar residues" evidence="13">
    <location>
        <begin position="165"/>
        <end position="181"/>
    </location>
</feature>
<dbReference type="GO" id="GO:0016705">
    <property type="term" value="F:oxidoreductase activity, acting on paired donors, with incorporation or reduction of molecular oxygen"/>
    <property type="evidence" value="ECO:0007669"/>
    <property type="project" value="InterPro"/>
</dbReference>
<evidence type="ECO:0000256" key="7">
    <source>
        <dbReference type="ARBA" id="ARBA00022989"/>
    </source>
</evidence>
<evidence type="ECO:0000256" key="13">
    <source>
        <dbReference type="SAM" id="MobiDB-lite"/>
    </source>
</evidence>
<dbReference type="PROSITE" id="PS00086">
    <property type="entry name" value="CYTOCHROME_P450"/>
    <property type="match status" value="1"/>
</dbReference>
<evidence type="ECO:0000256" key="2">
    <source>
        <dbReference type="ARBA" id="ARBA00004167"/>
    </source>
</evidence>
<sequence>MARLSAIVYYDGEIREDETGVVFVSNERVKISFKRNITLEELITKISRKIHVGSNRRMLSLQYRFPTSLFPLTYTAFELSNNDDVQMMVEAQSNYSDAAIEMYAHFVQVRAVRGQSLSSHYGLAEQVNQVDSPTTIMCNDFNAIMGRHSSATPYDMYRGGSMNNTYGNTASSSRGRHSSANPFDLNMEMTSTQPSVQFPFDTMASSSRRRHSTTSFFDLNVNMPSSSRGRRASSRFFDLNVESMEEPSSPPEEPLREPGADGAETGLFIHPESPQFNSDDDEVPGNMAQTDPPVHMYEADYGAMYGPEFADMPHLGGYGYYSSINDGELSLGMEFSSKEEAMMAIKNYNILYNGPHTYCAGGVSQDHPNLDSEVICQAIMPMVKASSHIAVAVLISAIQLQYGSSFAHVISSLASTSYLLYVQMDTSTALMILSAIVAYLLWFKFIARSLNGPRVWPLLGSLPGLIQNSNSMHEWIADNLRACGGTYQTCIAAIPFLARKQGLVTVTCDPKNLEHILKGRFDNYPKGPNWQAVFHDLLGDGIFNSDGDTWLFQRKTAALEFTTRTLRQAMSRWVSRAIKHRFCPILETAQLQGKPVDFQDLLLRLTFDNICGLTFGKDPQTMSPGLPENGFAMAFDRATEATLQRFILPEIIWKLRKWFRLGMEATLSRSLDHMDKYLSDIINTRKFELMSQHQADTPHDDLLSRFMRKKESYSDEFLQHVALNFILAGRDTSSVALCWFFWLVSQNPKVEENIITEISTVLMETRGTDTSKWIDEPLVFEEIDRLLYLKAALSETLRLYPSVPQDSKHVIADDVLPNGTFVPAGSNVTYSIYSVGRMKFIWGEDCLDFKPERWLSEDGKRYESKDPYRFISFNAGPRICLGKDLAYLQMKSIAVAVLLRHHLKVAPGHRVEQKMSLTLFMKYGLLMEVHPRNLKPILEKICKTGGNGYT</sequence>
<evidence type="ECO:0000256" key="1">
    <source>
        <dbReference type="ARBA" id="ARBA00001971"/>
    </source>
</evidence>
<dbReference type="Pfam" id="PF00067">
    <property type="entry name" value="p450"/>
    <property type="match status" value="1"/>
</dbReference>
<accession>A0A6A2XWI3</accession>
<dbReference type="PANTHER" id="PTHR24296">
    <property type="entry name" value="CYTOCHROME P450"/>
    <property type="match status" value="1"/>
</dbReference>
<evidence type="ECO:0000256" key="11">
    <source>
        <dbReference type="ARBA" id="ARBA00023136"/>
    </source>
</evidence>
<gene>
    <name evidence="14" type="ORF">F3Y22_tig00111989pilonHSYRG00096</name>
</gene>
<evidence type="ECO:0000256" key="5">
    <source>
        <dbReference type="ARBA" id="ARBA00022692"/>
    </source>
</evidence>
<dbReference type="EMBL" id="VEPZ02001479">
    <property type="protein sequence ID" value="KAE8671185.1"/>
    <property type="molecule type" value="Genomic_DNA"/>
</dbReference>
<dbReference type="Gene3D" id="1.10.630.10">
    <property type="entry name" value="Cytochrome P450"/>
    <property type="match status" value="1"/>
</dbReference>
<evidence type="ECO:0000313" key="15">
    <source>
        <dbReference type="Proteomes" id="UP000436088"/>
    </source>
</evidence>
<dbReference type="PRINTS" id="PR00463">
    <property type="entry name" value="EP450I"/>
</dbReference>
<keyword evidence="9 12" id="KW-0408">Iron</keyword>
<dbReference type="InterPro" id="IPR001128">
    <property type="entry name" value="Cyt_P450"/>
</dbReference>
<comment type="cofactor">
    <cofactor evidence="1 12">
        <name>heme</name>
        <dbReference type="ChEBI" id="CHEBI:30413"/>
    </cofactor>
</comment>
<dbReference type="AlphaFoldDB" id="A0A6A2XWI3"/>
<dbReference type="FunFam" id="1.10.630.10:FF:000044">
    <property type="entry name" value="Cytochrome P450"/>
    <property type="match status" value="1"/>
</dbReference>
<keyword evidence="11" id="KW-0472">Membrane</keyword>
<dbReference type="CDD" id="cd11064">
    <property type="entry name" value="CYP86A"/>
    <property type="match status" value="1"/>
</dbReference>
<comment type="similarity">
    <text evidence="3">Belongs to the cytochrome P450 family.</text>
</comment>
<keyword evidence="4 12" id="KW-0349">Heme</keyword>
<keyword evidence="6 12" id="KW-0479">Metal-binding</keyword>
<dbReference type="InterPro" id="IPR017972">
    <property type="entry name" value="Cyt_P450_CS"/>
</dbReference>
<comment type="caution">
    <text evidence="14">The sequence shown here is derived from an EMBL/GenBank/DDBJ whole genome shotgun (WGS) entry which is preliminary data.</text>
</comment>
<dbReference type="InterPro" id="IPR036396">
    <property type="entry name" value="Cyt_P450_sf"/>
</dbReference>
<evidence type="ECO:0000256" key="8">
    <source>
        <dbReference type="ARBA" id="ARBA00023002"/>
    </source>
</evidence>
<evidence type="ECO:0000256" key="12">
    <source>
        <dbReference type="PIRSR" id="PIRSR602401-1"/>
    </source>
</evidence>
<evidence type="ECO:0000256" key="3">
    <source>
        <dbReference type="ARBA" id="ARBA00010617"/>
    </source>
</evidence>
<keyword evidence="15" id="KW-1185">Reference proteome</keyword>
<keyword evidence="10" id="KW-0503">Monooxygenase</keyword>
<evidence type="ECO:0000256" key="6">
    <source>
        <dbReference type="ARBA" id="ARBA00022723"/>
    </source>
</evidence>
<dbReference type="GO" id="GO:0020037">
    <property type="term" value="F:heme binding"/>
    <property type="evidence" value="ECO:0007669"/>
    <property type="project" value="InterPro"/>
</dbReference>
<evidence type="ECO:0000256" key="4">
    <source>
        <dbReference type="ARBA" id="ARBA00022617"/>
    </source>
</evidence>
<dbReference type="GO" id="GO:0005506">
    <property type="term" value="F:iron ion binding"/>
    <property type="evidence" value="ECO:0007669"/>
    <property type="project" value="InterPro"/>
</dbReference>
<protein>
    <submittedName>
        <fullName evidence="14">Cytochrome P450 86A8</fullName>
    </submittedName>
</protein>
<feature type="binding site" description="axial binding residue" evidence="12">
    <location>
        <position position="880"/>
    </location>
    <ligand>
        <name>heme</name>
        <dbReference type="ChEBI" id="CHEBI:30413"/>
    </ligand>
    <ligandPart>
        <name>Fe</name>
        <dbReference type="ChEBI" id="CHEBI:18248"/>
    </ligandPart>
</feature>
<evidence type="ECO:0000256" key="9">
    <source>
        <dbReference type="ARBA" id="ARBA00023004"/>
    </source>
</evidence>
<proteinExistence type="inferred from homology"/>
<keyword evidence="7" id="KW-1133">Transmembrane helix</keyword>
<dbReference type="PRINTS" id="PR00385">
    <property type="entry name" value="P450"/>
</dbReference>
<feature type="region of interest" description="Disordered" evidence="13">
    <location>
        <begin position="165"/>
        <end position="186"/>
    </location>
</feature>
<keyword evidence="5" id="KW-0812">Transmembrane</keyword>
<dbReference type="GO" id="GO:0004497">
    <property type="term" value="F:monooxygenase activity"/>
    <property type="evidence" value="ECO:0007669"/>
    <property type="project" value="UniProtKB-KW"/>
</dbReference>
<feature type="region of interest" description="Disordered" evidence="13">
    <location>
        <begin position="242"/>
        <end position="266"/>
    </location>
</feature>
<evidence type="ECO:0000313" key="14">
    <source>
        <dbReference type="EMBL" id="KAE8671185.1"/>
    </source>
</evidence>
<dbReference type="Proteomes" id="UP000436088">
    <property type="component" value="Unassembled WGS sequence"/>
</dbReference>
<dbReference type="SUPFAM" id="SSF48264">
    <property type="entry name" value="Cytochrome P450"/>
    <property type="match status" value="1"/>
</dbReference>
<organism evidence="14 15">
    <name type="scientific">Hibiscus syriacus</name>
    <name type="common">Rose of Sharon</name>
    <dbReference type="NCBI Taxonomy" id="106335"/>
    <lineage>
        <taxon>Eukaryota</taxon>
        <taxon>Viridiplantae</taxon>
        <taxon>Streptophyta</taxon>
        <taxon>Embryophyta</taxon>
        <taxon>Tracheophyta</taxon>
        <taxon>Spermatophyta</taxon>
        <taxon>Magnoliopsida</taxon>
        <taxon>eudicotyledons</taxon>
        <taxon>Gunneridae</taxon>
        <taxon>Pentapetalae</taxon>
        <taxon>rosids</taxon>
        <taxon>malvids</taxon>
        <taxon>Malvales</taxon>
        <taxon>Malvaceae</taxon>
        <taxon>Malvoideae</taxon>
        <taxon>Hibiscus</taxon>
    </lineage>
</organism>
<comment type="subcellular location">
    <subcellularLocation>
        <location evidence="2">Membrane</location>
        <topology evidence="2">Single-pass membrane protein</topology>
    </subcellularLocation>
</comment>
<reference evidence="14" key="1">
    <citation type="submission" date="2019-09" db="EMBL/GenBank/DDBJ databases">
        <title>Draft genome information of white flower Hibiscus syriacus.</title>
        <authorList>
            <person name="Kim Y.-M."/>
        </authorList>
    </citation>
    <scope>NUCLEOTIDE SEQUENCE [LARGE SCALE GENOMIC DNA]</scope>
    <source>
        <strain evidence="14">YM2019G1</strain>
    </source>
</reference>
<name>A0A6A2XWI3_HIBSY</name>
<evidence type="ECO:0000256" key="10">
    <source>
        <dbReference type="ARBA" id="ARBA00023033"/>
    </source>
</evidence>